<feature type="region of interest" description="Disordered" evidence="10">
    <location>
        <begin position="1"/>
        <end position="29"/>
    </location>
</feature>
<dbReference type="PANTHER" id="PTHR24031">
    <property type="entry name" value="RNA HELICASE"/>
    <property type="match status" value="1"/>
</dbReference>
<evidence type="ECO:0000256" key="4">
    <source>
        <dbReference type="ARBA" id="ARBA00022741"/>
    </source>
</evidence>
<protein>
    <recommendedName>
        <fullName evidence="9">ATP-dependent RNA helicase</fullName>
        <ecNumber evidence="9">3.6.4.13</ecNumber>
    </recommendedName>
</protein>
<feature type="domain" description="Helicase C-terminal" evidence="12">
    <location>
        <begin position="370"/>
        <end position="517"/>
    </location>
</feature>
<dbReference type="GO" id="GO:0003724">
    <property type="term" value="F:RNA helicase activity"/>
    <property type="evidence" value="ECO:0007669"/>
    <property type="project" value="UniProtKB-EC"/>
</dbReference>
<keyword evidence="4 9" id="KW-0547">Nucleotide-binding</keyword>
<dbReference type="Gene3D" id="3.40.50.300">
    <property type="entry name" value="P-loop containing nucleotide triphosphate hydrolases"/>
    <property type="match status" value="2"/>
</dbReference>
<dbReference type="SUPFAM" id="SSF52540">
    <property type="entry name" value="P-loop containing nucleoside triphosphate hydrolases"/>
    <property type="match status" value="1"/>
</dbReference>
<comment type="subcellular location">
    <subcellularLocation>
        <location evidence="1">Nucleus</location>
        <location evidence="1">Nucleolus</location>
    </subcellularLocation>
</comment>
<evidence type="ECO:0000256" key="9">
    <source>
        <dbReference type="RuleBase" id="RU365068"/>
    </source>
</evidence>
<dbReference type="InterPro" id="IPR001650">
    <property type="entry name" value="Helicase_C-like"/>
</dbReference>
<dbReference type="VEuPathDB" id="FungiDB:VP01_1665g1"/>
<dbReference type="GO" id="GO:0006364">
    <property type="term" value="P:rRNA processing"/>
    <property type="evidence" value="ECO:0007669"/>
    <property type="project" value="UniProtKB-KW"/>
</dbReference>
<evidence type="ECO:0000313" key="14">
    <source>
        <dbReference type="Proteomes" id="UP000037035"/>
    </source>
</evidence>
<dbReference type="InterPro" id="IPR000629">
    <property type="entry name" value="RNA-helicase_DEAD-box_CS"/>
</dbReference>
<keyword evidence="8 9" id="KW-0694">RNA-binding</keyword>
<dbReference type="Proteomes" id="UP000037035">
    <property type="component" value="Unassembled WGS sequence"/>
</dbReference>
<accession>A0A0L6VI12</accession>
<evidence type="ECO:0000256" key="2">
    <source>
        <dbReference type="ARBA" id="ARBA00022517"/>
    </source>
</evidence>
<dbReference type="InterPro" id="IPR027417">
    <property type="entry name" value="P-loop_NTPase"/>
</dbReference>
<dbReference type="OrthoDB" id="7396459at2759"/>
<evidence type="ECO:0000256" key="10">
    <source>
        <dbReference type="SAM" id="MobiDB-lite"/>
    </source>
</evidence>
<feature type="non-terminal residue" evidence="13">
    <location>
        <position position="1"/>
    </location>
</feature>
<dbReference type="InterPro" id="IPR011545">
    <property type="entry name" value="DEAD/DEAH_box_helicase_dom"/>
</dbReference>
<evidence type="ECO:0000256" key="5">
    <source>
        <dbReference type="ARBA" id="ARBA00022801"/>
    </source>
</evidence>
<keyword evidence="5 9" id="KW-0378">Hydrolase</keyword>
<evidence type="ECO:0000256" key="1">
    <source>
        <dbReference type="ARBA" id="ARBA00004604"/>
    </source>
</evidence>
<evidence type="ECO:0000256" key="6">
    <source>
        <dbReference type="ARBA" id="ARBA00022806"/>
    </source>
</evidence>
<dbReference type="PROSITE" id="PS00039">
    <property type="entry name" value="DEAD_ATP_HELICASE"/>
    <property type="match status" value="1"/>
</dbReference>
<dbReference type="Pfam" id="PF00270">
    <property type="entry name" value="DEAD"/>
    <property type="match status" value="1"/>
</dbReference>
<comment type="similarity">
    <text evidence="9">Belongs to the DEAD box helicase family.</text>
</comment>
<dbReference type="SMART" id="SM01178">
    <property type="entry name" value="DUF4217"/>
    <property type="match status" value="1"/>
</dbReference>
<keyword evidence="2" id="KW-0690">Ribosome biogenesis</keyword>
<dbReference type="GO" id="GO:0016887">
    <property type="term" value="F:ATP hydrolysis activity"/>
    <property type="evidence" value="ECO:0007669"/>
    <property type="project" value="RHEA"/>
</dbReference>
<keyword evidence="7 9" id="KW-0067">ATP-binding</keyword>
<sequence length="813" mass="91314">LSNHKQKKKNTRSKHHDGRIIKPGQKIQRPQTTANIMADYHPAYCLRRSDAIKSFGFDQMTPVQAHTIPLFLQNKDVVVQVSSDWIGKDLGLLNPYHRATHSVRASTSYTCCCNHHQSHQVDMRPVDMPIPAVIRELATQTFQVLNQFLDTRPSTSGQASTSSSNPATPFLKAMLLIGGTGGRSIKQDLSEFQVHGANILVATPGRLEEFLFGYSSLTKRKTNDMSETKQKTPFKTLANLKSLEVLVLDEADRLLDLGFAPVLSNILGKLPKQRRTGLFSATLLNDGLTELIRAGLRNPVKVVVKVQTAHQNVFGNEAAPTSLINQYIAVPKVAWKMPQLVRLLHRLAYPDSKEKASGARKIIVYFATCACVEYFYKVSSFPFTSYSSLASKHLILDELKSFSVHSLHGQQSPTRRSMTFTAFKNSNHLSPAVLLCTDLVARGLDLPDVDVVVQFDPPKDVRNFFHRIGRTARAGKSGRAIVLLQSNRELDYVDYLKLKSLHLQSFSYIQSPPRPGGAKASEITEDSAADEFVNQVKNIVKTDRALHDRVSSRGELFDVKAFVSYVQFYSKHEASYIFKLEQLDLLSLAFHAFGLIKLPKMPELKKLRNQLKLVTPDGFEVGQEEFDWSQYSYLDPLKEAQRQEKHKIAVHKLVDELKVKSTGLTQASKPSNLTAITPIDKKILELEQKKLPDKAAWSKKINGKISKEQKRLKRLREKEGGGFKRTDKDPASDNDDVVGHSDDNRKNQQDKDDDDDEGEADWKELLMEKKKPKKIKLQSNQQKRTGGDLTAVASPANSHVFDKNHGEFFLGLA</sequence>
<dbReference type="PROSITE" id="PS51192">
    <property type="entry name" value="HELICASE_ATP_BIND_1"/>
    <property type="match status" value="1"/>
</dbReference>
<feature type="domain" description="Helicase ATP-binding" evidence="11">
    <location>
        <begin position="130"/>
        <end position="301"/>
    </location>
</feature>
<comment type="caution">
    <text evidence="13">The sequence shown here is derived from an EMBL/GenBank/DDBJ whole genome shotgun (WGS) entry which is preliminary data.</text>
</comment>
<dbReference type="GO" id="GO:0003723">
    <property type="term" value="F:RNA binding"/>
    <property type="evidence" value="ECO:0007669"/>
    <property type="project" value="UniProtKB-UniRule"/>
</dbReference>
<feature type="region of interest" description="Disordered" evidence="10">
    <location>
        <begin position="708"/>
        <end position="801"/>
    </location>
</feature>
<dbReference type="Pfam" id="PF13959">
    <property type="entry name" value="CTE_SPB4"/>
    <property type="match status" value="1"/>
</dbReference>
<evidence type="ECO:0000256" key="7">
    <source>
        <dbReference type="ARBA" id="ARBA00022840"/>
    </source>
</evidence>
<dbReference type="GO" id="GO:0005730">
    <property type="term" value="C:nucleolus"/>
    <property type="evidence" value="ECO:0007669"/>
    <property type="project" value="UniProtKB-SubCell"/>
</dbReference>
<evidence type="ECO:0000256" key="3">
    <source>
        <dbReference type="ARBA" id="ARBA00022552"/>
    </source>
</evidence>
<dbReference type="InterPro" id="IPR025313">
    <property type="entry name" value="SPB4-like_CTE"/>
</dbReference>
<organism evidence="13 14">
    <name type="scientific">Puccinia sorghi</name>
    <dbReference type="NCBI Taxonomy" id="27349"/>
    <lineage>
        <taxon>Eukaryota</taxon>
        <taxon>Fungi</taxon>
        <taxon>Dikarya</taxon>
        <taxon>Basidiomycota</taxon>
        <taxon>Pucciniomycotina</taxon>
        <taxon>Pucciniomycetes</taxon>
        <taxon>Pucciniales</taxon>
        <taxon>Pucciniaceae</taxon>
        <taxon>Puccinia</taxon>
    </lineage>
</organism>
<dbReference type="GO" id="GO:0005524">
    <property type="term" value="F:ATP binding"/>
    <property type="evidence" value="ECO:0007669"/>
    <property type="project" value="UniProtKB-UniRule"/>
</dbReference>
<keyword evidence="3" id="KW-0698">rRNA processing</keyword>
<evidence type="ECO:0000259" key="12">
    <source>
        <dbReference type="PROSITE" id="PS51194"/>
    </source>
</evidence>
<evidence type="ECO:0000256" key="8">
    <source>
        <dbReference type="ARBA" id="ARBA00022884"/>
    </source>
</evidence>
<comment type="catalytic activity">
    <reaction evidence="9">
        <text>ATP + H2O = ADP + phosphate + H(+)</text>
        <dbReference type="Rhea" id="RHEA:13065"/>
        <dbReference type="ChEBI" id="CHEBI:15377"/>
        <dbReference type="ChEBI" id="CHEBI:15378"/>
        <dbReference type="ChEBI" id="CHEBI:30616"/>
        <dbReference type="ChEBI" id="CHEBI:43474"/>
        <dbReference type="ChEBI" id="CHEBI:456216"/>
        <dbReference type="EC" id="3.6.4.13"/>
    </reaction>
</comment>
<feature type="compositionally biased region" description="Basic and acidic residues" evidence="10">
    <location>
        <begin position="760"/>
        <end position="769"/>
    </location>
</feature>
<name>A0A0L6VI12_9BASI</name>
<comment type="function">
    <text evidence="9">RNA helicase.</text>
</comment>
<evidence type="ECO:0000313" key="13">
    <source>
        <dbReference type="EMBL" id="KNZ59765.1"/>
    </source>
</evidence>
<dbReference type="InterPro" id="IPR014001">
    <property type="entry name" value="Helicase_ATP-bd"/>
</dbReference>
<dbReference type="EMBL" id="LAVV01006465">
    <property type="protein sequence ID" value="KNZ59765.1"/>
    <property type="molecule type" value="Genomic_DNA"/>
</dbReference>
<feature type="compositionally biased region" description="Basic residues" evidence="10">
    <location>
        <begin position="1"/>
        <end position="17"/>
    </location>
</feature>
<dbReference type="CDD" id="cd18787">
    <property type="entry name" value="SF2_C_DEAD"/>
    <property type="match status" value="1"/>
</dbReference>
<keyword evidence="14" id="KW-1185">Reference proteome</keyword>
<reference evidence="13 14" key="1">
    <citation type="submission" date="2015-08" db="EMBL/GenBank/DDBJ databases">
        <title>Next Generation Sequencing and Analysis of the Genome of Puccinia sorghi L Schw, the Causal Agent of Maize Common Rust.</title>
        <authorList>
            <person name="Rochi L."/>
            <person name="Burguener G."/>
            <person name="Darino M."/>
            <person name="Turjanski A."/>
            <person name="Kreff E."/>
            <person name="Dieguez M.J."/>
            <person name="Sacco F."/>
        </authorList>
    </citation>
    <scope>NUCLEOTIDE SEQUENCE [LARGE SCALE GENOMIC DNA]</scope>
    <source>
        <strain evidence="13 14">RO10H11247</strain>
    </source>
</reference>
<dbReference type="Pfam" id="PF00271">
    <property type="entry name" value="Helicase_C"/>
    <property type="match status" value="1"/>
</dbReference>
<feature type="compositionally biased region" description="Basic and acidic residues" evidence="10">
    <location>
        <begin position="716"/>
        <end position="750"/>
    </location>
</feature>
<keyword evidence="6 9" id="KW-0347">Helicase</keyword>
<dbReference type="STRING" id="27349.A0A0L6VI12"/>
<proteinExistence type="inferred from homology"/>
<gene>
    <name evidence="13" type="ORF">VP01_1665g1</name>
</gene>
<dbReference type="AlphaFoldDB" id="A0A0L6VI12"/>
<dbReference type="EC" id="3.6.4.13" evidence="9"/>
<dbReference type="SMART" id="SM00487">
    <property type="entry name" value="DEXDc"/>
    <property type="match status" value="1"/>
</dbReference>
<comment type="domain">
    <text evidence="9">The Q motif is unique to and characteristic of the DEAD box family of RNA helicases and controls ATP binding and hydrolysis.</text>
</comment>
<evidence type="ECO:0000259" key="11">
    <source>
        <dbReference type="PROSITE" id="PS51192"/>
    </source>
</evidence>
<dbReference type="PROSITE" id="PS51194">
    <property type="entry name" value="HELICASE_CTER"/>
    <property type="match status" value="1"/>
</dbReference>
<dbReference type="SMART" id="SM00490">
    <property type="entry name" value="HELICc"/>
    <property type="match status" value="1"/>
</dbReference>